<proteinExistence type="predicted"/>
<protein>
    <submittedName>
        <fullName evidence="1">Uncharacterized protein</fullName>
    </submittedName>
</protein>
<comment type="caution">
    <text evidence="1">The sequence shown here is derived from an EMBL/GenBank/DDBJ whole genome shotgun (WGS) entry which is preliminary data.</text>
</comment>
<gene>
    <name evidence="1" type="ORF">S06H3_61801</name>
</gene>
<accession>X1PGZ6</accession>
<name>X1PGZ6_9ZZZZ</name>
<organism evidence="1">
    <name type="scientific">marine sediment metagenome</name>
    <dbReference type="NCBI Taxonomy" id="412755"/>
    <lineage>
        <taxon>unclassified sequences</taxon>
        <taxon>metagenomes</taxon>
        <taxon>ecological metagenomes</taxon>
    </lineage>
</organism>
<reference evidence="1" key="1">
    <citation type="journal article" date="2014" name="Front. Microbiol.">
        <title>High frequency of phylogenetically diverse reductive dehalogenase-homologous genes in deep subseafloor sedimentary metagenomes.</title>
        <authorList>
            <person name="Kawai M."/>
            <person name="Futagami T."/>
            <person name="Toyoda A."/>
            <person name="Takaki Y."/>
            <person name="Nishi S."/>
            <person name="Hori S."/>
            <person name="Arai W."/>
            <person name="Tsubouchi T."/>
            <person name="Morono Y."/>
            <person name="Uchiyama I."/>
            <person name="Ito T."/>
            <person name="Fujiyama A."/>
            <person name="Inagaki F."/>
            <person name="Takami H."/>
        </authorList>
    </citation>
    <scope>NUCLEOTIDE SEQUENCE</scope>
    <source>
        <strain evidence="1">Expedition CK06-06</strain>
    </source>
</reference>
<dbReference type="AlphaFoldDB" id="X1PGZ6"/>
<feature type="non-terminal residue" evidence="1">
    <location>
        <position position="32"/>
    </location>
</feature>
<evidence type="ECO:0000313" key="1">
    <source>
        <dbReference type="EMBL" id="GAI55567.1"/>
    </source>
</evidence>
<sequence>MDVRVVVININENEVAIPKINGEKEGLLGKME</sequence>
<dbReference type="EMBL" id="BARV01040601">
    <property type="protein sequence ID" value="GAI55567.1"/>
    <property type="molecule type" value="Genomic_DNA"/>
</dbReference>